<sequence>VALERKAWDGAWYRRATFDDGSWLGAKESPECQIDSIAQSWAVLSGAANPTRARIAMQSLEQHLIKYDQGLSLLFSPPFDKLTQNPGYIRGYPPGLRENGGQYTHAAIWAILAFARLKEGTKAYDLFCLLNPINHALDPEAVVRYKLEPYGMAADIYTVALHNCRRGLTWYTGASGWMYQAGIDGILGIRREGQLLLIAPNLPAHWPGFSATITLDA</sequence>
<feature type="non-terminal residue" evidence="4">
    <location>
        <position position="217"/>
    </location>
</feature>
<dbReference type="PANTHER" id="PTHR37469:SF2">
    <property type="entry name" value="CELLOBIONIC ACID PHOSPHORYLASE"/>
    <property type="match status" value="1"/>
</dbReference>
<evidence type="ECO:0000313" key="4">
    <source>
        <dbReference type="EMBL" id="PRM86866.1"/>
    </source>
</evidence>
<dbReference type="GO" id="GO:0005975">
    <property type="term" value="P:carbohydrate metabolic process"/>
    <property type="evidence" value="ECO:0007669"/>
    <property type="project" value="InterPro"/>
</dbReference>
<dbReference type="InterPro" id="IPR008928">
    <property type="entry name" value="6-hairpin_glycosidase_sf"/>
</dbReference>
<evidence type="ECO:0000313" key="5">
    <source>
        <dbReference type="Proteomes" id="UP000238649"/>
    </source>
</evidence>
<dbReference type="Gene3D" id="2.60.420.10">
    <property type="entry name" value="Maltose phosphorylase, domain 3"/>
    <property type="match status" value="1"/>
</dbReference>
<dbReference type="InterPro" id="IPR033432">
    <property type="entry name" value="GH94_catalytic"/>
</dbReference>
<dbReference type="Proteomes" id="UP000238649">
    <property type="component" value="Unassembled WGS sequence"/>
</dbReference>
<accession>A0A2S9SJW0</accession>
<feature type="non-terminal residue" evidence="4">
    <location>
        <position position="1"/>
    </location>
</feature>
<dbReference type="GO" id="GO:0016757">
    <property type="term" value="F:glycosyltransferase activity"/>
    <property type="evidence" value="ECO:0007669"/>
    <property type="project" value="UniProtKB-KW"/>
</dbReference>
<dbReference type="Gene3D" id="1.50.10.10">
    <property type="match status" value="1"/>
</dbReference>
<proteinExistence type="predicted"/>
<keyword evidence="2" id="KW-0808">Transferase</keyword>
<evidence type="ECO:0000256" key="2">
    <source>
        <dbReference type="ARBA" id="ARBA00022679"/>
    </source>
</evidence>
<dbReference type="InterPro" id="IPR012341">
    <property type="entry name" value="6hp_glycosidase-like_sf"/>
</dbReference>
<protein>
    <submittedName>
        <fullName evidence="4">Cation tolerance protein CutA</fullName>
    </submittedName>
</protein>
<organism evidence="4 5">
    <name type="scientific">Aliarcobacter cryaerophilus</name>
    <dbReference type="NCBI Taxonomy" id="28198"/>
    <lineage>
        <taxon>Bacteria</taxon>
        <taxon>Pseudomonadati</taxon>
        <taxon>Campylobacterota</taxon>
        <taxon>Epsilonproteobacteria</taxon>
        <taxon>Campylobacterales</taxon>
        <taxon>Arcobacteraceae</taxon>
        <taxon>Aliarcobacter</taxon>
    </lineage>
</organism>
<dbReference type="AlphaFoldDB" id="A0A2S9SJW0"/>
<dbReference type="Pfam" id="PF17167">
    <property type="entry name" value="Glyco_hydro_94"/>
    <property type="match status" value="1"/>
</dbReference>
<evidence type="ECO:0000259" key="3">
    <source>
        <dbReference type="Pfam" id="PF17167"/>
    </source>
</evidence>
<dbReference type="SUPFAM" id="SSF48208">
    <property type="entry name" value="Six-hairpin glycosidases"/>
    <property type="match status" value="1"/>
</dbReference>
<evidence type="ECO:0000256" key="1">
    <source>
        <dbReference type="ARBA" id="ARBA00022676"/>
    </source>
</evidence>
<gene>
    <name evidence="4" type="ORF">CJ671_10630</name>
</gene>
<reference evidence="4 5" key="1">
    <citation type="submission" date="2017-09" db="EMBL/GenBank/DDBJ databases">
        <title>Reassesment of A. cryaerophilus.</title>
        <authorList>
            <person name="Perez-Cataluna A."/>
            <person name="Collado L."/>
            <person name="Salgado O."/>
            <person name="Lefinanco V."/>
            <person name="Figueras M.J."/>
        </authorList>
    </citation>
    <scope>NUCLEOTIDE SEQUENCE [LARGE SCALE GENOMIC DNA]</scope>
    <source>
        <strain evidence="4 5">LMG 9871</strain>
    </source>
</reference>
<feature type="domain" description="Glycosyl hydrolase 94 catalytic" evidence="3">
    <location>
        <begin position="2"/>
        <end position="188"/>
    </location>
</feature>
<keyword evidence="1" id="KW-0328">Glycosyltransferase</keyword>
<dbReference type="PANTHER" id="PTHR37469">
    <property type="entry name" value="CELLOBIONIC ACID PHOSPHORYLASE-RELATED"/>
    <property type="match status" value="1"/>
</dbReference>
<name>A0A2S9SJW0_9BACT</name>
<dbReference type="EMBL" id="NXGH01000088">
    <property type="protein sequence ID" value="PRM86866.1"/>
    <property type="molecule type" value="Genomic_DNA"/>
</dbReference>
<dbReference type="InterPro" id="IPR052047">
    <property type="entry name" value="GH94_Enzymes"/>
</dbReference>
<dbReference type="RefSeq" id="WP_207761840.1">
    <property type="nucleotide sequence ID" value="NZ_NXGH01000088.1"/>
</dbReference>
<comment type="caution">
    <text evidence="4">The sequence shown here is derived from an EMBL/GenBank/DDBJ whole genome shotgun (WGS) entry which is preliminary data.</text>
</comment>